<gene>
    <name evidence="10" type="ORF">CBOVIS_LOCUS6798</name>
</gene>
<dbReference type="AlphaFoldDB" id="A0A8S1EW90"/>
<organism evidence="10 11">
    <name type="scientific">Caenorhabditis bovis</name>
    <dbReference type="NCBI Taxonomy" id="2654633"/>
    <lineage>
        <taxon>Eukaryota</taxon>
        <taxon>Metazoa</taxon>
        <taxon>Ecdysozoa</taxon>
        <taxon>Nematoda</taxon>
        <taxon>Chromadorea</taxon>
        <taxon>Rhabditida</taxon>
        <taxon>Rhabditina</taxon>
        <taxon>Rhabditomorpha</taxon>
        <taxon>Rhabditoidea</taxon>
        <taxon>Rhabditidae</taxon>
        <taxon>Peloderinae</taxon>
        <taxon>Caenorhabditis</taxon>
    </lineage>
</organism>
<dbReference type="SUPFAM" id="SSF47370">
    <property type="entry name" value="Bromodomain"/>
    <property type="match status" value="1"/>
</dbReference>
<dbReference type="InterPro" id="IPR013083">
    <property type="entry name" value="Znf_RING/FYVE/PHD"/>
</dbReference>
<protein>
    <submittedName>
        <fullName evidence="10">Uncharacterized protein</fullName>
    </submittedName>
</protein>
<reference evidence="10 11" key="1">
    <citation type="submission" date="2020-04" db="EMBL/GenBank/DDBJ databases">
        <authorList>
            <person name="Laetsch R D."/>
            <person name="Stevens L."/>
            <person name="Kumar S."/>
            <person name="Blaxter L. M."/>
        </authorList>
    </citation>
    <scope>NUCLEOTIDE SEQUENCE [LARGE SCALE GENOMIC DNA]</scope>
</reference>
<dbReference type="PRINTS" id="PR00503">
    <property type="entry name" value="BROMODOMAIN"/>
</dbReference>
<name>A0A8S1EW90_9PELO</name>
<evidence type="ECO:0000313" key="10">
    <source>
        <dbReference type="EMBL" id="CAB3404470.1"/>
    </source>
</evidence>
<dbReference type="SUPFAM" id="SSF57903">
    <property type="entry name" value="FYVE/PHD zinc finger"/>
    <property type="match status" value="2"/>
</dbReference>
<dbReference type="PROSITE" id="PS50016">
    <property type="entry name" value="ZF_PHD_2"/>
    <property type="match status" value="2"/>
</dbReference>
<evidence type="ECO:0000259" key="9">
    <source>
        <dbReference type="PROSITE" id="PS50016"/>
    </source>
</evidence>
<dbReference type="GO" id="GO:0008270">
    <property type="term" value="F:zinc ion binding"/>
    <property type="evidence" value="ECO:0007669"/>
    <property type="project" value="UniProtKB-KW"/>
</dbReference>
<dbReference type="Gene3D" id="1.20.920.10">
    <property type="entry name" value="Bromodomain-like"/>
    <property type="match status" value="1"/>
</dbReference>
<dbReference type="InterPro" id="IPR001487">
    <property type="entry name" value="Bromodomain"/>
</dbReference>
<dbReference type="PANTHER" id="PTHR45975:SF2">
    <property type="entry name" value="NUCLEOSOME-REMODELING FACTOR SUBUNIT BPTF"/>
    <property type="match status" value="1"/>
</dbReference>
<dbReference type="Gene3D" id="3.30.40.10">
    <property type="entry name" value="Zinc/RING finger domain, C3HC4 (zinc finger)"/>
    <property type="match status" value="2"/>
</dbReference>
<dbReference type="Pfam" id="PF00439">
    <property type="entry name" value="Bromodomain"/>
    <property type="match status" value="1"/>
</dbReference>
<evidence type="ECO:0000256" key="1">
    <source>
        <dbReference type="ARBA" id="ARBA00022723"/>
    </source>
</evidence>
<evidence type="ECO:0000313" key="11">
    <source>
        <dbReference type="Proteomes" id="UP000494206"/>
    </source>
</evidence>
<dbReference type="GO" id="GO:0000978">
    <property type="term" value="F:RNA polymerase II cis-regulatory region sequence-specific DNA binding"/>
    <property type="evidence" value="ECO:0007669"/>
    <property type="project" value="TreeGrafter"/>
</dbReference>
<dbReference type="SMART" id="SM00297">
    <property type="entry name" value="BROMO"/>
    <property type="match status" value="1"/>
</dbReference>
<dbReference type="Pfam" id="PF00628">
    <property type="entry name" value="PHD"/>
    <property type="match status" value="2"/>
</dbReference>
<evidence type="ECO:0000256" key="4">
    <source>
        <dbReference type="ARBA" id="ARBA00023117"/>
    </source>
</evidence>
<dbReference type="InterPro" id="IPR036427">
    <property type="entry name" value="Bromodomain-like_sf"/>
</dbReference>
<dbReference type="InterPro" id="IPR011011">
    <property type="entry name" value="Znf_FYVE_PHD"/>
</dbReference>
<feature type="domain" description="Bromo" evidence="8">
    <location>
        <begin position="334"/>
        <end position="404"/>
    </location>
</feature>
<evidence type="ECO:0000256" key="7">
    <source>
        <dbReference type="SAM" id="MobiDB-lite"/>
    </source>
</evidence>
<keyword evidence="2 6" id="KW-0863">Zinc-finger</keyword>
<dbReference type="PROSITE" id="PS00633">
    <property type="entry name" value="BROMODOMAIN_1"/>
    <property type="match status" value="1"/>
</dbReference>
<feature type="domain" description="PHD-type" evidence="9">
    <location>
        <begin position="182"/>
        <end position="233"/>
    </location>
</feature>
<sequence length="477" mass="54787">MTIPLNDYEGSELENELDEILPTFKSADYDWKCFGYLLDETPQPSTSCEKSEIESTVIPKPPFEPIGKGRRRRTSHKTKTTTGATTNVRKEVINPADITLGGDTYEYSHDDDSIASHVARRRRTSTNVSKSEEDETTRHPKERKYGDVKPNYLENSPFIGSEYPIAAQQQPDNPADQIDRNALHCSCRTLYDETKFYLNCDMCNVWFHGDCVGVTQKRASKMDGWTCADCLNEERKIKESPQLYCVCKKPYDDTQFYVGCDSCQGWFHPACVNITQEEAEAAAEYICPSCRVEDDQKGYESSSSEGSMSSRASSSLPLLRSDYSHVWQLLELLLEHRMSHPFHKPVDIQEFPDYLSVVSQPMDLSTITKKLESLEYSYLREFVSDVNLMFENAKKYNPKENPIFKCAETMQELFEKKLLEIRELIRGDHKTDRRRNRCESQRTLEGSLDIDADQLISLDPEFVHELYIPGMKTQSSD</sequence>
<dbReference type="PANTHER" id="PTHR45975">
    <property type="entry name" value="NUCLEOSOME-REMODELING FACTOR SUBUNIT BPTF"/>
    <property type="match status" value="1"/>
</dbReference>
<dbReference type="OrthoDB" id="784962at2759"/>
<comment type="caution">
    <text evidence="10">The sequence shown here is derived from an EMBL/GenBank/DDBJ whole genome shotgun (WGS) entry which is preliminary data.</text>
</comment>
<feature type="domain" description="PHD-type" evidence="9">
    <location>
        <begin position="242"/>
        <end position="293"/>
    </location>
</feature>
<feature type="region of interest" description="Disordered" evidence="7">
    <location>
        <begin position="42"/>
        <end position="83"/>
    </location>
</feature>
<dbReference type="SMART" id="SM00249">
    <property type="entry name" value="PHD"/>
    <property type="match status" value="2"/>
</dbReference>
<dbReference type="Proteomes" id="UP000494206">
    <property type="component" value="Unassembled WGS sequence"/>
</dbReference>
<keyword evidence="11" id="KW-1185">Reference proteome</keyword>
<evidence type="ECO:0000256" key="6">
    <source>
        <dbReference type="PROSITE-ProRule" id="PRU00146"/>
    </source>
</evidence>
<keyword evidence="1" id="KW-0479">Metal-binding</keyword>
<keyword evidence="3" id="KW-0862">Zinc</keyword>
<feature type="compositionally biased region" description="Basic and acidic residues" evidence="7">
    <location>
        <begin position="136"/>
        <end position="147"/>
    </location>
</feature>
<evidence type="ECO:0000256" key="3">
    <source>
        <dbReference type="ARBA" id="ARBA00022833"/>
    </source>
</evidence>
<dbReference type="InterPro" id="IPR001965">
    <property type="entry name" value="Znf_PHD"/>
</dbReference>
<dbReference type="PROSITE" id="PS50014">
    <property type="entry name" value="BROMODOMAIN_2"/>
    <property type="match status" value="1"/>
</dbReference>
<keyword evidence="4 5" id="KW-0103">Bromodomain</keyword>
<feature type="compositionally biased region" description="Basic residues" evidence="7">
    <location>
        <begin position="68"/>
        <end position="79"/>
    </location>
</feature>
<proteinExistence type="predicted"/>
<dbReference type="GO" id="GO:0006357">
    <property type="term" value="P:regulation of transcription by RNA polymerase II"/>
    <property type="evidence" value="ECO:0007669"/>
    <property type="project" value="InterPro"/>
</dbReference>
<dbReference type="InterPro" id="IPR018359">
    <property type="entry name" value="Bromodomain_CS"/>
</dbReference>
<evidence type="ECO:0000256" key="5">
    <source>
        <dbReference type="PROSITE-ProRule" id="PRU00035"/>
    </source>
</evidence>
<dbReference type="InterPro" id="IPR019787">
    <property type="entry name" value="Znf_PHD-finger"/>
</dbReference>
<dbReference type="GO" id="GO:0016589">
    <property type="term" value="C:NURF complex"/>
    <property type="evidence" value="ECO:0007669"/>
    <property type="project" value="InterPro"/>
</dbReference>
<accession>A0A8S1EW90</accession>
<feature type="region of interest" description="Disordered" evidence="7">
    <location>
        <begin position="111"/>
        <end position="150"/>
    </location>
</feature>
<evidence type="ECO:0000256" key="2">
    <source>
        <dbReference type="ARBA" id="ARBA00022771"/>
    </source>
</evidence>
<dbReference type="InterPro" id="IPR038028">
    <property type="entry name" value="BPTF"/>
</dbReference>
<evidence type="ECO:0000259" key="8">
    <source>
        <dbReference type="PROSITE" id="PS50014"/>
    </source>
</evidence>
<dbReference type="EMBL" id="CADEPM010000004">
    <property type="protein sequence ID" value="CAB3404470.1"/>
    <property type="molecule type" value="Genomic_DNA"/>
</dbReference>